<dbReference type="Proteomes" id="UP001500751">
    <property type="component" value="Unassembled WGS sequence"/>
</dbReference>
<feature type="transmembrane region" description="Helical" evidence="3">
    <location>
        <begin position="302"/>
        <end position="324"/>
    </location>
</feature>
<feature type="region of interest" description="Disordered" evidence="2">
    <location>
        <begin position="1"/>
        <end position="34"/>
    </location>
</feature>
<keyword evidence="1" id="KW-0378">Hydrolase</keyword>
<dbReference type="InterPro" id="IPR023365">
    <property type="entry name" value="Sortase_dom-sf"/>
</dbReference>
<proteinExistence type="predicted"/>
<name>A0ABN2UKK2_9ACTN</name>
<organism evidence="4 5">
    <name type="scientific">Catenulispora yoronensis</name>
    <dbReference type="NCBI Taxonomy" id="450799"/>
    <lineage>
        <taxon>Bacteria</taxon>
        <taxon>Bacillati</taxon>
        <taxon>Actinomycetota</taxon>
        <taxon>Actinomycetes</taxon>
        <taxon>Catenulisporales</taxon>
        <taxon>Catenulisporaceae</taxon>
        <taxon>Catenulispora</taxon>
    </lineage>
</organism>
<keyword evidence="3" id="KW-0472">Membrane</keyword>
<gene>
    <name evidence="4" type="ORF">GCM10009839_45770</name>
</gene>
<evidence type="ECO:0000256" key="2">
    <source>
        <dbReference type="SAM" id="MobiDB-lite"/>
    </source>
</evidence>
<feature type="transmembrane region" description="Helical" evidence="3">
    <location>
        <begin position="331"/>
        <end position="354"/>
    </location>
</feature>
<keyword evidence="3" id="KW-1133">Transmembrane helix</keyword>
<comment type="caution">
    <text evidence="4">The sequence shown here is derived from an EMBL/GenBank/DDBJ whole genome shotgun (WGS) entry which is preliminary data.</text>
</comment>
<sequence>MSAPTTAASPETDLPPPPEEPEVPPGRWRRGRRSAGVSLGVSAGLNPAIGPFAARQPGSGRFGLASLRGIYPALRDSKRRASFLGVGTALTILGAVMVGFLADATVVGKLRHDRDRQVGYAALRYNLANGTTPTGALDVDGKPVAEGAPVALLQISSIGLREVVRYGSTPGDLMAGPGLRRDTVLPGQVGGSVILGRRALYGGPFQYLNQLQAGIQFKVTTAQGENEFKVVDVRKPGDPIPPEFLRAPVRLVLITTSGNPYLPQDLLRVDAVLVDDGKAQPTGDVAKRQPGDDASSTDRSAWVPLVLWGQALVLVAVVVTWLRARWGGRQAWLVGSPVLLALGLAVADTAARLLPNVM</sequence>
<accession>A0ABN2UKK2</accession>
<evidence type="ECO:0000313" key="5">
    <source>
        <dbReference type="Proteomes" id="UP001500751"/>
    </source>
</evidence>
<protein>
    <submittedName>
        <fullName evidence="4">Sortase</fullName>
    </submittedName>
</protein>
<dbReference type="InterPro" id="IPR005754">
    <property type="entry name" value="Sortase"/>
</dbReference>
<dbReference type="SUPFAM" id="SSF63817">
    <property type="entry name" value="Sortase"/>
    <property type="match status" value="1"/>
</dbReference>
<reference evidence="4 5" key="1">
    <citation type="journal article" date="2019" name="Int. J. Syst. Evol. Microbiol.">
        <title>The Global Catalogue of Microorganisms (GCM) 10K type strain sequencing project: providing services to taxonomists for standard genome sequencing and annotation.</title>
        <authorList>
            <consortium name="The Broad Institute Genomics Platform"/>
            <consortium name="The Broad Institute Genome Sequencing Center for Infectious Disease"/>
            <person name="Wu L."/>
            <person name="Ma J."/>
        </authorList>
    </citation>
    <scope>NUCLEOTIDE SEQUENCE [LARGE SCALE GENOMIC DNA]</scope>
    <source>
        <strain evidence="4 5">JCM 16014</strain>
    </source>
</reference>
<dbReference type="Gene3D" id="2.40.260.10">
    <property type="entry name" value="Sortase"/>
    <property type="match status" value="1"/>
</dbReference>
<evidence type="ECO:0000256" key="3">
    <source>
        <dbReference type="SAM" id="Phobius"/>
    </source>
</evidence>
<dbReference type="EMBL" id="BAAAQN010000027">
    <property type="protein sequence ID" value="GAA2038905.1"/>
    <property type="molecule type" value="Genomic_DNA"/>
</dbReference>
<evidence type="ECO:0000256" key="1">
    <source>
        <dbReference type="ARBA" id="ARBA00022801"/>
    </source>
</evidence>
<dbReference type="Pfam" id="PF04203">
    <property type="entry name" value="Sortase"/>
    <property type="match status" value="1"/>
</dbReference>
<keyword evidence="5" id="KW-1185">Reference proteome</keyword>
<keyword evidence="3" id="KW-0812">Transmembrane</keyword>
<dbReference type="RefSeq" id="WP_344667680.1">
    <property type="nucleotide sequence ID" value="NZ_BAAAQN010000027.1"/>
</dbReference>
<evidence type="ECO:0000313" key="4">
    <source>
        <dbReference type="EMBL" id="GAA2038905.1"/>
    </source>
</evidence>
<feature type="transmembrane region" description="Helical" evidence="3">
    <location>
        <begin position="81"/>
        <end position="102"/>
    </location>
</feature>